<proteinExistence type="inferred from homology"/>
<feature type="transmembrane region" description="Helical" evidence="6">
    <location>
        <begin position="114"/>
        <end position="131"/>
    </location>
</feature>
<evidence type="ECO:0000313" key="7">
    <source>
        <dbReference type="EMBL" id="KIY64328.1"/>
    </source>
</evidence>
<dbReference type="OrthoDB" id="3648309at2759"/>
<feature type="transmembrane region" description="Helical" evidence="6">
    <location>
        <begin position="164"/>
        <end position="183"/>
    </location>
</feature>
<dbReference type="GO" id="GO:0005886">
    <property type="term" value="C:plasma membrane"/>
    <property type="evidence" value="ECO:0007669"/>
    <property type="project" value="TreeGrafter"/>
</dbReference>
<evidence type="ECO:0000256" key="6">
    <source>
        <dbReference type="SAM" id="Phobius"/>
    </source>
</evidence>
<evidence type="ECO:0000256" key="5">
    <source>
        <dbReference type="ARBA" id="ARBA00023136"/>
    </source>
</evidence>
<organism evidence="7 8">
    <name type="scientific">Cylindrobasidium torrendii FP15055 ss-10</name>
    <dbReference type="NCBI Taxonomy" id="1314674"/>
    <lineage>
        <taxon>Eukaryota</taxon>
        <taxon>Fungi</taxon>
        <taxon>Dikarya</taxon>
        <taxon>Basidiomycota</taxon>
        <taxon>Agaricomycotina</taxon>
        <taxon>Agaricomycetes</taxon>
        <taxon>Agaricomycetidae</taxon>
        <taxon>Agaricales</taxon>
        <taxon>Marasmiineae</taxon>
        <taxon>Physalacriaceae</taxon>
        <taxon>Cylindrobasidium</taxon>
    </lineage>
</organism>
<evidence type="ECO:0000313" key="8">
    <source>
        <dbReference type="Proteomes" id="UP000054007"/>
    </source>
</evidence>
<reference evidence="7 8" key="1">
    <citation type="journal article" date="2015" name="Fungal Genet. Biol.">
        <title>Evolution of novel wood decay mechanisms in Agaricales revealed by the genome sequences of Fistulina hepatica and Cylindrobasidium torrendii.</title>
        <authorList>
            <person name="Floudas D."/>
            <person name="Held B.W."/>
            <person name="Riley R."/>
            <person name="Nagy L.G."/>
            <person name="Koehler G."/>
            <person name="Ransdell A.S."/>
            <person name="Younus H."/>
            <person name="Chow J."/>
            <person name="Chiniquy J."/>
            <person name="Lipzen A."/>
            <person name="Tritt A."/>
            <person name="Sun H."/>
            <person name="Haridas S."/>
            <person name="LaButti K."/>
            <person name="Ohm R.A."/>
            <person name="Kues U."/>
            <person name="Blanchette R.A."/>
            <person name="Grigoriev I.V."/>
            <person name="Minto R.E."/>
            <person name="Hibbett D.S."/>
        </authorList>
    </citation>
    <scope>NUCLEOTIDE SEQUENCE [LARGE SCALE GENOMIC DNA]</scope>
    <source>
        <strain evidence="7 8">FP15055 ss-10</strain>
    </source>
</reference>
<dbReference type="AlphaFoldDB" id="A0A0D7B127"/>
<feature type="transmembrane region" description="Helical" evidence="6">
    <location>
        <begin position="75"/>
        <end position="94"/>
    </location>
</feature>
<evidence type="ECO:0000256" key="1">
    <source>
        <dbReference type="ARBA" id="ARBA00004141"/>
    </source>
</evidence>
<keyword evidence="3 6" id="KW-0812">Transmembrane</keyword>
<dbReference type="Proteomes" id="UP000054007">
    <property type="component" value="Unassembled WGS sequence"/>
</dbReference>
<gene>
    <name evidence="7" type="ORF">CYLTODRAFT_381045</name>
</gene>
<dbReference type="STRING" id="1314674.A0A0D7B127"/>
<dbReference type="InterPro" id="IPR000791">
    <property type="entry name" value="Gpr1/Fun34/SatP-like"/>
</dbReference>
<dbReference type="InterPro" id="IPR051633">
    <property type="entry name" value="AceTr"/>
</dbReference>
<evidence type="ECO:0000256" key="4">
    <source>
        <dbReference type="ARBA" id="ARBA00022989"/>
    </source>
</evidence>
<feature type="transmembrane region" description="Helical" evidence="6">
    <location>
        <begin position="190"/>
        <end position="210"/>
    </location>
</feature>
<keyword evidence="8" id="KW-1185">Reference proteome</keyword>
<dbReference type="PANTHER" id="PTHR31123">
    <property type="entry name" value="ACCUMULATION OF DYADS PROTEIN 2-RELATED"/>
    <property type="match status" value="1"/>
</dbReference>
<accession>A0A0D7B127</accession>
<protein>
    <submittedName>
        <fullName evidence="7">FUN34 transmembrane protein</fullName>
    </submittedName>
</protein>
<dbReference type="NCBIfam" id="NF038013">
    <property type="entry name" value="AceTr_1"/>
    <property type="match status" value="1"/>
</dbReference>
<keyword evidence="4 6" id="KW-1133">Transmembrane helix</keyword>
<dbReference type="GO" id="GO:0015123">
    <property type="term" value="F:acetate transmembrane transporter activity"/>
    <property type="evidence" value="ECO:0007669"/>
    <property type="project" value="TreeGrafter"/>
</dbReference>
<feature type="transmembrane region" description="Helical" evidence="6">
    <location>
        <begin position="140"/>
        <end position="158"/>
    </location>
</feature>
<evidence type="ECO:0000256" key="2">
    <source>
        <dbReference type="ARBA" id="ARBA00005587"/>
    </source>
</evidence>
<sequence>MSADLEKQQHAPAATLNGNNASHHGLGHYTDQTLHTPRPTRIANPGPLGLFSFASTTLILSLFNVKARGIAEPNAVVGMAIFCGGLVQLLAGMWEFPRGNAFGGTAFSSYGAFWMSYATILIPSSGILAAYEGTTTLSDALGIYLITWMIVTVLFLIVSLRKSAAFIALFGFLSLTFLLLAVGEFGPHPLVAKAGGAFGIVTAFIAYYIGLSELLSSEKKAVAHLPLVPF</sequence>
<keyword evidence="5 6" id="KW-0472">Membrane</keyword>
<comment type="similarity">
    <text evidence="2">Belongs to the acetate uptake transporter (AceTr) (TC 2.A.96) family.</text>
</comment>
<dbReference type="EMBL" id="KN880642">
    <property type="protein sequence ID" value="KIY64328.1"/>
    <property type="molecule type" value="Genomic_DNA"/>
</dbReference>
<name>A0A0D7B127_9AGAR</name>
<dbReference type="Pfam" id="PF01184">
    <property type="entry name" value="Gpr1_Fun34_YaaH"/>
    <property type="match status" value="1"/>
</dbReference>
<evidence type="ECO:0000256" key="3">
    <source>
        <dbReference type="ARBA" id="ARBA00022692"/>
    </source>
</evidence>
<comment type="subcellular location">
    <subcellularLocation>
        <location evidence="1">Membrane</location>
        <topology evidence="1">Multi-pass membrane protein</topology>
    </subcellularLocation>
</comment>
<dbReference type="PANTHER" id="PTHR31123:SF1">
    <property type="entry name" value="ACCUMULATION OF DYADS PROTEIN 2-RELATED"/>
    <property type="match status" value="1"/>
</dbReference>